<gene>
    <name evidence="1" type="ORF">SARC_05611</name>
</gene>
<evidence type="ECO:0000313" key="2">
    <source>
        <dbReference type="Proteomes" id="UP000054560"/>
    </source>
</evidence>
<proteinExistence type="predicted"/>
<evidence type="ECO:0000313" key="1">
    <source>
        <dbReference type="EMBL" id="KNC82101.1"/>
    </source>
</evidence>
<name>A0A0L0FZW4_9EUKA</name>
<dbReference type="EMBL" id="KQ241960">
    <property type="protein sequence ID" value="KNC82101.1"/>
    <property type="molecule type" value="Genomic_DNA"/>
</dbReference>
<accession>A0A0L0FZW4</accession>
<reference evidence="1 2" key="1">
    <citation type="submission" date="2011-02" db="EMBL/GenBank/DDBJ databases">
        <title>The Genome Sequence of Sphaeroforma arctica JP610.</title>
        <authorList>
            <consortium name="The Broad Institute Genome Sequencing Platform"/>
            <person name="Russ C."/>
            <person name="Cuomo C."/>
            <person name="Young S.K."/>
            <person name="Zeng Q."/>
            <person name="Gargeya S."/>
            <person name="Alvarado L."/>
            <person name="Berlin A."/>
            <person name="Chapman S.B."/>
            <person name="Chen Z."/>
            <person name="Freedman E."/>
            <person name="Gellesch M."/>
            <person name="Goldberg J."/>
            <person name="Griggs A."/>
            <person name="Gujja S."/>
            <person name="Heilman E."/>
            <person name="Heiman D."/>
            <person name="Howarth C."/>
            <person name="Mehta T."/>
            <person name="Neiman D."/>
            <person name="Pearson M."/>
            <person name="Roberts A."/>
            <person name="Saif S."/>
            <person name="Shea T."/>
            <person name="Shenoy N."/>
            <person name="Sisk P."/>
            <person name="Stolte C."/>
            <person name="Sykes S."/>
            <person name="White J."/>
            <person name="Yandava C."/>
            <person name="Burger G."/>
            <person name="Gray M.W."/>
            <person name="Holland P.W.H."/>
            <person name="King N."/>
            <person name="Lang F.B.F."/>
            <person name="Roger A.J."/>
            <person name="Ruiz-Trillo I."/>
            <person name="Haas B."/>
            <person name="Nusbaum C."/>
            <person name="Birren B."/>
        </authorList>
    </citation>
    <scope>NUCLEOTIDE SEQUENCE [LARGE SCALE GENOMIC DNA]</scope>
    <source>
        <strain evidence="1 2">JP610</strain>
    </source>
</reference>
<organism evidence="1 2">
    <name type="scientific">Sphaeroforma arctica JP610</name>
    <dbReference type="NCBI Taxonomy" id="667725"/>
    <lineage>
        <taxon>Eukaryota</taxon>
        <taxon>Ichthyosporea</taxon>
        <taxon>Ichthyophonida</taxon>
        <taxon>Sphaeroforma</taxon>
    </lineage>
</organism>
<dbReference type="RefSeq" id="XP_014156003.1">
    <property type="nucleotide sequence ID" value="XM_014300528.1"/>
</dbReference>
<protein>
    <submittedName>
        <fullName evidence="1">Uncharacterized protein</fullName>
    </submittedName>
</protein>
<dbReference type="GeneID" id="25906115"/>
<keyword evidence="2" id="KW-1185">Reference proteome</keyword>
<dbReference type="Proteomes" id="UP000054560">
    <property type="component" value="Unassembled WGS sequence"/>
</dbReference>
<dbReference type="AlphaFoldDB" id="A0A0L0FZW4"/>
<sequence>MTLLYSQVENGMSDEAEIETAGSLYLLRHDIGNKMNSKCEQLATTITRMRNNLENLEIARNTIAMANDDLLVLPIPQLHHASIANILQWWRQVYAAYCAEYTLMATAADEIVRHSHATSQEIAHVQLLSILSHPFLATPALRQTRGLLHAVILPDSDNTVS</sequence>